<accession>A0AAV7W4Y7</accession>
<proteinExistence type="predicted"/>
<gene>
    <name evidence="2" type="ORF">NDU88_003211</name>
</gene>
<sequence>MPVGAHQSAHPSLPWFSGPFTFAWSLAVGLKCFLSSPSLAAGSLYDHLSLLVPQASISQRPGTCVHSVPQTAPARVSNSVPSGLPTALGVPAPGLFRSYLPVTGTSPTASSGALLPLEWGLVARSSEPQTPASSQALRSQSSAARRRLLLLWILAASDSRGSHWARWGGKGTFLLVAPSVPGAPVRQCSSAREGVLRSGAPDVSSLPRGPESASASSLALIRRPRVSDPDPQGSERTLTALESRLKTRGGQLWWQDLGG</sequence>
<name>A0AAV7W4Y7_PLEWA</name>
<dbReference type="Proteomes" id="UP001066276">
    <property type="component" value="Chromosome 1_2"/>
</dbReference>
<keyword evidence="3" id="KW-1185">Reference proteome</keyword>
<evidence type="ECO:0000313" key="2">
    <source>
        <dbReference type="EMBL" id="KAJ1207821.1"/>
    </source>
</evidence>
<reference evidence="2" key="1">
    <citation type="journal article" date="2022" name="bioRxiv">
        <title>Sequencing and chromosome-scale assembly of the giantPleurodeles waltlgenome.</title>
        <authorList>
            <person name="Brown T."/>
            <person name="Elewa A."/>
            <person name="Iarovenko S."/>
            <person name="Subramanian E."/>
            <person name="Araus A.J."/>
            <person name="Petzold A."/>
            <person name="Susuki M."/>
            <person name="Suzuki K.-i.T."/>
            <person name="Hayashi T."/>
            <person name="Toyoda A."/>
            <person name="Oliveira C."/>
            <person name="Osipova E."/>
            <person name="Leigh N.D."/>
            <person name="Simon A."/>
            <person name="Yun M.H."/>
        </authorList>
    </citation>
    <scope>NUCLEOTIDE SEQUENCE</scope>
    <source>
        <strain evidence="2">20211129_DDA</strain>
        <tissue evidence="2">Liver</tissue>
    </source>
</reference>
<organism evidence="2 3">
    <name type="scientific">Pleurodeles waltl</name>
    <name type="common">Iberian ribbed newt</name>
    <dbReference type="NCBI Taxonomy" id="8319"/>
    <lineage>
        <taxon>Eukaryota</taxon>
        <taxon>Metazoa</taxon>
        <taxon>Chordata</taxon>
        <taxon>Craniata</taxon>
        <taxon>Vertebrata</taxon>
        <taxon>Euteleostomi</taxon>
        <taxon>Amphibia</taxon>
        <taxon>Batrachia</taxon>
        <taxon>Caudata</taxon>
        <taxon>Salamandroidea</taxon>
        <taxon>Salamandridae</taxon>
        <taxon>Pleurodelinae</taxon>
        <taxon>Pleurodeles</taxon>
    </lineage>
</organism>
<protein>
    <submittedName>
        <fullName evidence="2">Uncharacterized protein</fullName>
    </submittedName>
</protein>
<feature type="region of interest" description="Disordered" evidence="1">
    <location>
        <begin position="197"/>
        <end position="236"/>
    </location>
</feature>
<dbReference type="AlphaFoldDB" id="A0AAV7W4Y7"/>
<comment type="caution">
    <text evidence="2">The sequence shown here is derived from an EMBL/GenBank/DDBJ whole genome shotgun (WGS) entry which is preliminary data.</text>
</comment>
<dbReference type="EMBL" id="JANPWB010000002">
    <property type="protein sequence ID" value="KAJ1207821.1"/>
    <property type="molecule type" value="Genomic_DNA"/>
</dbReference>
<evidence type="ECO:0000313" key="3">
    <source>
        <dbReference type="Proteomes" id="UP001066276"/>
    </source>
</evidence>
<evidence type="ECO:0000256" key="1">
    <source>
        <dbReference type="SAM" id="MobiDB-lite"/>
    </source>
</evidence>